<dbReference type="Pfam" id="PF07308">
    <property type="entry name" value="DUF1456"/>
    <property type="match status" value="2"/>
</dbReference>
<evidence type="ECO:0000313" key="2">
    <source>
        <dbReference type="Proteomes" id="UP000198773"/>
    </source>
</evidence>
<dbReference type="PANTHER" id="PTHR37805">
    <property type="entry name" value="CYTOPLASMIC PROTEIN-RELATED"/>
    <property type="match status" value="1"/>
</dbReference>
<gene>
    <name evidence="1" type="ORF">SAMN04488051_101566</name>
</gene>
<accession>A0A1H3Y8V9</accession>
<protein>
    <submittedName>
        <fullName evidence="1">Uncharacterized conserved protein YehS, DUF1456 family</fullName>
    </submittedName>
</protein>
<reference evidence="1 2" key="1">
    <citation type="submission" date="2016-10" db="EMBL/GenBank/DDBJ databases">
        <authorList>
            <person name="de Groot N.N."/>
        </authorList>
    </citation>
    <scope>NUCLEOTIDE SEQUENCE [LARGE SCALE GENOMIC DNA]</scope>
    <source>
        <strain evidence="1 2">CGMCC 1.3430</strain>
    </source>
</reference>
<dbReference type="InterPro" id="IPR009921">
    <property type="entry name" value="YehS-like"/>
</dbReference>
<sequence>MLLAYLRLGSILTNNDILRRIRYVFDLKNSALIEVFALAEVSVSQQQVAAWLKKEEDEGFVPMADNELAAFLNGLIALKRGKREGEQPKAEAKLTNNMVFQKLRIALNLQAEEILAIMQLVDFNLSKHELSAFFRKPEHKNYRECQNQILRNFLMGLQRQLRPNDSAAEVE</sequence>
<dbReference type="Proteomes" id="UP000198773">
    <property type="component" value="Unassembled WGS sequence"/>
</dbReference>
<dbReference type="STRING" id="152573.SAMN04488051_101566"/>
<dbReference type="PANTHER" id="PTHR37805:SF1">
    <property type="entry name" value="CYTOPLASMIC PROTEIN"/>
    <property type="match status" value="1"/>
</dbReference>
<evidence type="ECO:0000313" key="1">
    <source>
        <dbReference type="EMBL" id="SEA07384.1"/>
    </source>
</evidence>
<dbReference type="AlphaFoldDB" id="A0A1H3Y8V9"/>
<name>A0A1H3Y8V9_ALKAM</name>
<dbReference type="EMBL" id="FNRM01000001">
    <property type="protein sequence ID" value="SEA07384.1"/>
    <property type="molecule type" value="Genomic_DNA"/>
</dbReference>
<keyword evidence="2" id="KW-1185">Reference proteome</keyword>
<organism evidence="1 2">
    <name type="scientific">Alkalimonas amylolytica</name>
    <dbReference type="NCBI Taxonomy" id="152573"/>
    <lineage>
        <taxon>Bacteria</taxon>
        <taxon>Pseudomonadati</taxon>
        <taxon>Pseudomonadota</taxon>
        <taxon>Gammaproteobacteria</taxon>
        <taxon>Alkalimonas</taxon>
    </lineage>
</organism>
<proteinExistence type="predicted"/>